<comment type="caution">
    <text evidence="3">The sequence shown here is derived from an EMBL/GenBank/DDBJ whole genome shotgun (WGS) entry which is preliminary data.</text>
</comment>
<reference evidence="3" key="1">
    <citation type="journal article" date="2023" name="Mol. Phylogenet. Evol.">
        <title>Genome-scale phylogeny and comparative genomics of the fungal order Sordariales.</title>
        <authorList>
            <person name="Hensen N."/>
            <person name="Bonometti L."/>
            <person name="Westerberg I."/>
            <person name="Brannstrom I.O."/>
            <person name="Guillou S."/>
            <person name="Cros-Aarteil S."/>
            <person name="Calhoun S."/>
            <person name="Haridas S."/>
            <person name="Kuo A."/>
            <person name="Mondo S."/>
            <person name="Pangilinan J."/>
            <person name="Riley R."/>
            <person name="LaButti K."/>
            <person name="Andreopoulos B."/>
            <person name="Lipzen A."/>
            <person name="Chen C."/>
            <person name="Yan M."/>
            <person name="Daum C."/>
            <person name="Ng V."/>
            <person name="Clum A."/>
            <person name="Steindorff A."/>
            <person name="Ohm R.A."/>
            <person name="Martin F."/>
            <person name="Silar P."/>
            <person name="Natvig D.O."/>
            <person name="Lalanne C."/>
            <person name="Gautier V."/>
            <person name="Ament-Velasquez S.L."/>
            <person name="Kruys A."/>
            <person name="Hutchinson M.I."/>
            <person name="Powell A.J."/>
            <person name="Barry K."/>
            <person name="Miller A.N."/>
            <person name="Grigoriev I.V."/>
            <person name="Debuchy R."/>
            <person name="Gladieux P."/>
            <person name="Hiltunen Thoren M."/>
            <person name="Johannesson H."/>
        </authorList>
    </citation>
    <scope>NUCLEOTIDE SEQUENCE</scope>
    <source>
        <strain evidence="3">PSN324</strain>
    </source>
</reference>
<dbReference type="Gene3D" id="1.50.10.10">
    <property type="match status" value="1"/>
</dbReference>
<dbReference type="InterPro" id="IPR008928">
    <property type="entry name" value="6-hairpin_glycosidase_sf"/>
</dbReference>
<dbReference type="Pfam" id="PF07470">
    <property type="entry name" value="Glyco_hydro_88"/>
    <property type="match status" value="1"/>
</dbReference>
<organism evidence="3 4">
    <name type="scientific">Cladorrhinum samala</name>
    <dbReference type="NCBI Taxonomy" id="585594"/>
    <lineage>
        <taxon>Eukaryota</taxon>
        <taxon>Fungi</taxon>
        <taxon>Dikarya</taxon>
        <taxon>Ascomycota</taxon>
        <taxon>Pezizomycotina</taxon>
        <taxon>Sordariomycetes</taxon>
        <taxon>Sordariomycetidae</taxon>
        <taxon>Sordariales</taxon>
        <taxon>Podosporaceae</taxon>
        <taxon>Cladorrhinum</taxon>
    </lineage>
</organism>
<dbReference type="PANTHER" id="PTHR33886">
    <property type="entry name" value="UNSATURATED RHAMNOGALACTURONAN HYDROLASE (EUROFUNG)"/>
    <property type="match status" value="1"/>
</dbReference>
<dbReference type="GO" id="GO:0016787">
    <property type="term" value="F:hydrolase activity"/>
    <property type="evidence" value="ECO:0007669"/>
    <property type="project" value="UniProtKB-KW"/>
</dbReference>
<feature type="chain" id="PRO_5043406949" evidence="2">
    <location>
        <begin position="22"/>
        <end position="410"/>
    </location>
</feature>
<dbReference type="InterPro" id="IPR010905">
    <property type="entry name" value="Glyco_hydro_88"/>
</dbReference>
<protein>
    <submittedName>
        <fullName evidence="3">Glycosyl hydrolase</fullName>
    </submittedName>
</protein>
<dbReference type="InterPro" id="IPR052043">
    <property type="entry name" value="PolySaccharide_Degr_Enz"/>
</dbReference>
<dbReference type="InterPro" id="IPR012341">
    <property type="entry name" value="6hp_glycosidase-like_sf"/>
</dbReference>
<evidence type="ECO:0000256" key="2">
    <source>
        <dbReference type="SAM" id="SignalP"/>
    </source>
</evidence>
<accession>A0AAV9HZB4</accession>
<keyword evidence="1 3" id="KW-0378">Hydrolase</keyword>
<dbReference type="PANTHER" id="PTHR33886:SF11">
    <property type="entry name" value="WALL GLYCOSYL HYDROLASE YTER, PUTATIVE (AFU_ORTHOLOGUE AFUA_2G14630)-RELATED"/>
    <property type="match status" value="1"/>
</dbReference>
<dbReference type="Proteomes" id="UP001321749">
    <property type="component" value="Unassembled WGS sequence"/>
</dbReference>
<feature type="signal peptide" evidence="2">
    <location>
        <begin position="1"/>
        <end position="21"/>
    </location>
</feature>
<gene>
    <name evidence="3" type="ORF">QBC42DRAFT_219710</name>
</gene>
<dbReference type="EMBL" id="MU864943">
    <property type="protein sequence ID" value="KAK4465024.1"/>
    <property type="molecule type" value="Genomic_DNA"/>
</dbReference>
<sequence>MRSPALALFPIWASLVPLATPQPQEQPAHSRPYSTWLADSIISANLVPQTRWYSEATFYRGLEAVHNHTSDPKYLDFLTAQIDAVLTPIGDGGVAPLKGWDYTDHQLDNIRVGSTILYLHTLSPGKESEAAKKYKAAAGFLHGQLTTQYKRTASGAFWHKERYPNQLWLDGLFMAGPFSAAYAALFDPRNKTLWDDVALQFELAEKHCRNKTSGMLKHGYDESGKAVWADKVTGASPLVWIRAQGWYFMALLDVLGWFPRDHEGYAKIKGWFVELAEAVKREQDKSSGGWWLVMDEGYPGREGNYIESSGSSMYTYGLFKGIREGILDRGVYGETAERAYKGLVERFVTVRNGTNGTEINWEGTVRVGSLDGKGDYPYYTGINRVQNSLIGVGPFLLASVEWEKYQSTRS</sequence>
<reference evidence="3" key="2">
    <citation type="submission" date="2023-06" db="EMBL/GenBank/DDBJ databases">
        <authorList>
            <consortium name="Lawrence Berkeley National Laboratory"/>
            <person name="Mondo S.J."/>
            <person name="Hensen N."/>
            <person name="Bonometti L."/>
            <person name="Westerberg I."/>
            <person name="Brannstrom I.O."/>
            <person name="Guillou S."/>
            <person name="Cros-Aarteil S."/>
            <person name="Calhoun S."/>
            <person name="Haridas S."/>
            <person name="Kuo A."/>
            <person name="Pangilinan J."/>
            <person name="Riley R."/>
            <person name="Labutti K."/>
            <person name="Andreopoulos B."/>
            <person name="Lipzen A."/>
            <person name="Chen C."/>
            <person name="Yanf M."/>
            <person name="Daum C."/>
            <person name="Ng V."/>
            <person name="Clum A."/>
            <person name="Steindorff A."/>
            <person name="Ohm R."/>
            <person name="Martin F."/>
            <person name="Silar P."/>
            <person name="Natvig D."/>
            <person name="Lalanne C."/>
            <person name="Gautier V."/>
            <person name="Ament-Velasquez S.L."/>
            <person name="Kruys A."/>
            <person name="Hutchinson M.I."/>
            <person name="Powell A.J."/>
            <person name="Barry K."/>
            <person name="Miller A.N."/>
            <person name="Grigoriev I.V."/>
            <person name="Debuchy R."/>
            <person name="Gladieux P."/>
            <person name="Thoren M.H."/>
            <person name="Johannesson H."/>
        </authorList>
    </citation>
    <scope>NUCLEOTIDE SEQUENCE</scope>
    <source>
        <strain evidence="3">PSN324</strain>
    </source>
</reference>
<keyword evidence="2" id="KW-0732">Signal</keyword>
<proteinExistence type="predicted"/>
<dbReference type="AlphaFoldDB" id="A0AAV9HZB4"/>
<evidence type="ECO:0000256" key="1">
    <source>
        <dbReference type="ARBA" id="ARBA00022801"/>
    </source>
</evidence>
<dbReference type="GO" id="GO:0005975">
    <property type="term" value="P:carbohydrate metabolic process"/>
    <property type="evidence" value="ECO:0007669"/>
    <property type="project" value="InterPro"/>
</dbReference>
<dbReference type="SUPFAM" id="SSF48208">
    <property type="entry name" value="Six-hairpin glycosidases"/>
    <property type="match status" value="1"/>
</dbReference>
<evidence type="ECO:0000313" key="3">
    <source>
        <dbReference type="EMBL" id="KAK4465024.1"/>
    </source>
</evidence>
<keyword evidence="4" id="KW-1185">Reference proteome</keyword>
<name>A0AAV9HZB4_9PEZI</name>
<evidence type="ECO:0000313" key="4">
    <source>
        <dbReference type="Proteomes" id="UP001321749"/>
    </source>
</evidence>